<dbReference type="STRING" id="76193.A0A0N1I7L8"/>
<dbReference type="InParanoid" id="A0A0N1I7L8"/>
<organism evidence="1 2">
    <name type="scientific">Papilio machaon</name>
    <name type="common">Old World swallowtail butterfly</name>
    <dbReference type="NCBI Taxonomy" id="76193"/>
    <lineage>
        <taxon>Eukaryota</taxon>
        <taxon>Metazoa</taxon>
        <taxon>Ecdysozoa</taxon>
        <taxon>Arthropoda</taxon>
        <taxon>Hexapoda</taxon>
        <taxon>Insecta</taxon>
        <taxon>Pterygota</taxon>
        <taxon>Neoptera</taxon>
        <taxon>Endopterygota</taxon>
        <taxon>Lepidoptera</taxon>
        <taxon>Glossata</taxon>
        <taxon>Ditrysia</taxon>
        <taxon>Papilionoidea</taxon>
        <taxon>Papilionidae</taxon>
        <taxon>Papilioninae</taxon>
        <taxon>Papilio</taxon>
    </lineage>
</organism>
<keyword evidence="2" id="KW-1185">Reference proteome</keyword>
<gene>
    <name evidence="1" type="ORF">RR48_03114</name>
</gene>
<evidence type="ECO:0000313" key="2">
    <source>
        <dbReference type="Proteomes" id="UP000053240"/>
    </source>
</evidence>
<dbReference type="PROSITE" id="PS51221">
    <property type="entry name" value="TTL"/>
    <property type="match status" value="1"/>
</dbReference>
<name>A0A0N1I7L8_PAPMA</name>
<dbReference type="Pfam" id="PF03133">
    <property type="entry name" value="TTL"/>
    <property type="match status" value="1"/>
</dbReference>
<dbReference type="EMBL" id="KQ460556">
    <property type="protein sequence ID" value="KPJ14008.1"/>
    <property type="molecule type" value="Genomic_DNA"/>
</dbReference>
<dbReference type="InterPro" id="IPR004344">
    <property type="entry name" value="TTL/TTLL_fam"/>
</dbReference>
<evidence type="ECO:0000313" key="1">
    <source>
        <dbReference type="EMBL" id="KPJ14008.1"/>
    </source>
</evidence>
<dbReference type="PANTHER" id="PTHR47113:SF1">
    <property type="entry name" value="LD09343P"/>
    <property type="match status" value="1"/>
</dbReference>
<proteinExistence type="predicted"/>
<protein>
    <submittedName>
        <fullName evidence="1">Tubulin polyglutamylase TTLL6</fullName>
    </submittedName>
</protein>
<sequence length="453" mass="52877">MIIPNIKSDNSKISTKEYKTDRRKYWVYSAYNDVENKNGLLKHVHLVLERIGYEKSSNTTPWSLLWSHDYPFRVLYPNLHRLKPNQMVNHFPGTGFITNKVDLATSNSKYIPKAFKLPANKNEFLKYASMNKNALFLEKHNQHRGVFLKNVSEIDLSSGESFVQEYVQKPFLVDGHKFDIGVYVVLTSVNPLRVYYYKGDVLFRYCPAKYYPFDPKVLDKYVVGDDYLPTWEVPSLTHPYSALGFTMKEAFDTYVRSKGKDPAIMWAEVEKAISEVFLNKEHHIIEALKNYPSGDNFFEMMRFDLVVDEDLKVYLLEANMSPNLSSAHYPPNQRVFEREKKERKKEQSQAENMVSAQKNIAVWSDECSTKCRDRCEISPVCGLCRPCLGAKLRKSLLKAHKEFLHKGDFKRLFPPEMIQKQLATEQLTGLNKMNQQQYLWYQGKCNIDITWCK</sequence>
<dbReference type="AlphaFoldDB" id="A0A0N1I7L8"/>
<reference evidence="1 2" key="1">
    <citation type="journal article" date="2015" name="Nat. Commun.">
        <title>Outbred genome sequencing and CRISPR/Cas9 gene editing in butterflies.</title>
        <authorList>
            <person name="Li X."/>
            <person name="Fan D."/>
            <person name="Zhang W."/>
            <person name="Liu G."/>
            <person name="Zhang L."/>
            <person name="Zhao L."/>
            <person name="Fang X."/>
            <person name="Chen L."/>
            <person name="Dong Y."/>
            <person name="Chen Y."/>
            <person name="Ding Y."/>
            <person name="Zhao R."/>
            <person name="Feng M."/>
            <person name="Zhu Y."/>
            <person name="Feng Y."/>
            <person name="Jiang X."/>
            <person name="Zhu D."/>
            <person name="Xiang H."/>
            <person name="Feng X."/>
            <person name="Li S."/>
            <person name="Wang J."/>
            <person name="Zhang G."/>
            <person name="Kronforst M.R."/>
            <person name="Wang W."/>
        </authorList>
    </citation>
    <scope>NUCLEOTIDE SEQUENCE [LARGE SCALE GENOMIC DNA]</scope>
    <source>
        <strain evidence="1">Ya'a_city_454_Pm</strain>
        <tissue evidence="1">Whole body</tissue>
    </source>
</reference>
<dbReference type="Gene3D" id="3.30.470.20">
    <property type="entry name" value="ATP-grasp fold, B domain"/>
    <property type="match status" value="1"/>
</dbReference>
<dbReference type="SUPFAM" id="SSF56059">
    <property type="entry name" value="Glutathione synthetase ATP-binding domain-like"/>
    <property type="match status" value="1"/>
</dbReference>
<dbReference type="InterPro" id="IPR053317">
    <property type="entry name" value="Tubulin_polyglutamylase"/>
</dbReference>
<accession>A0A0N1I7L8</accession>
<dbReference type="Proteomes" id="UP000053240">
    <property type="component" value="Unassembled WGS sequence"/>
</dbReference>
<dbReference type="PANTHER" id="PTHR47113">
    <property type="entry name" value="LD09343P"/>
    <property type="match status" value="1"/>
</dbReference>